<dbReference type="PANTHER" id="PTHR48207">
    <property type="entry name" value="SUCCINATE--HYDROXYMETHYLGLUTARATE COA-TRANSFERASE"/>
    <property type="match status" value="1"/>
</dbReference>
<dbReference type="EMBL" id="JAVDRF010000014">
    <property type="protein sequence ID" value="MDR6539083.1"/>
    <property type="molecule type" value="Genomic_DNA"/>
</dbReference>
<keyword evidence="3" id="KW-1185">Reference proteome</keyword>
<dbReference type="InterPro" id="IPR050483">
    <property type="entry name" value="CoA-transferase_III_domain"/>
</dbReference>
<dbReference type="Proteomes" id="UP001184230">
    <property type="component" value="Unassembled WGS sequence"/>
</dbReference>
<dbReference type="InterPro" id="IPR023606">
    <property type="entry name" value="CoA-Trfase_III_dom_1_sf"/>
</dbReference>
<comment type="caution">
    <text evidence="2">The sequence shown here is derived from an EMBL/GenBank/DDBJ whole genome shotgun (WGS) entry which is preliminary data.</text>
</comment>
<dbReference type="PANTHER" id="PTHR48207:SF3">
    <property type="entry name" value="SUCCINATE--HYDROXYMETHYLGLUTARATE COA-TRANSFERASE"/>
    <property type="match status" value="1"/>
</dbReference>
<evidence type="ECO:0000313" key="3">
    <source>
        <dbReference type="Proteomes" id="UP001184230"/>
    </source>
</evidence>
<evidence type="ECO:0000313" key="2">
    <source>
        <dbReference type="EMBL" id="MDR6539083.1"/>
    </source>
</evidence>
<dbReference type="RefSeq" id="WP_309906503.1">
    <property type="nucleotide sequence ID" value="NZ_JAVDRF010000014.1"/>
</dbReference>
<proteinExistence type="predicted"/>
<dbReference type="InterPro" id="IPR003673">
    <property type="entry name" value="CoA-Trfase_fam_III"/>
</dbReference>
<sequence>MNERAAPPPPLQGIRVIELGNYIAGPGTAMTLGDLGAEVVKIESMEGDMARHTGHFGHAMLRAYNRSKKSIALDLRQPRGKEIARRLIAGADVLVQNLRPGAAEALGLGAEALRAQHPGLVHVSIAGFPAEAPSRDRPGYDIAAQAESGMMSVTGEPGGLPQKVGATIIDAATVQVGAQATLAALFRRERTGIGETIRVSLLEVALNLQLPNWSDYMVRGVEPSRSGDGQPMNAPAADIFRTRDGMVVVSAYVQSHWVRLCEAIGSPALATDARFLTNELRVANRPAMKEAVSARLSQCSTQACVELLTRNSIVVGVVRSYSEALAGEDFRSSRMVIDVAPNGERPGYPSFGLPYELADTPRRPTQAAPAHGAHTEEVLREAGFGPEEIAALKAEGVVRAAPVDPSARPG</sequence>
<organism evidence="2 3">
    <name type="scientific">Variovorax soli</name>
    <dbReference type="NCBI Taxonomy" id="376815"/>
    <lineage>
        <taxon>Bacteria</taxon>
        <taxon>Pseudomonadati</taxon>
        <taxon>Pseudomonadota</taxon>
        <taxon>Betaproteobacteria</taxon>
        <taxon>Burkholderiales</taxon>
        <taxon>Comamonadaceae</taxon>
        <taxon>Variovorax</taxon>
    </lineage>
</organism>
<dbReference type="Gene3D" id="3.40.50.10540">
    <property type="entry name" value="Crotonobetainyl-coa:carnitine coa-transferase, domain 1"/>
    <property type="match status" value="1"/>
</dbReference>
<dbReference type="InterPro" id="IPR044855">
    <property type="entry name" value="CoA-Trfase_III_dom3_sf"/>
</dbReference>
<protein>
    <submittedName>
        <fullName evidence="2">Crotonobetainyl-CoA:carnitine CoA-transferase CaiB-like acyl-CoA transferase</fullName>
    </submittedName>
</protein>
<name>A0ABU1NL57_9BURK</name>
<keyword evidence="1" id="KW-0808">Transferase</keyword>
<dbReference type="SUPFAM" id="SSF89796">
    <property type="entry name" value="CoA-transferase family III (CaiB/BaiF)"/>
    <property type="match status" value="1"/>
</dbReference>
<reference evidence="2 3" key="1">
    <citation type="submission" date="2023-07" db="EMBL/GenBank/DDBJ databases">
        <title>Sorghum-associated microbial communities from plants grown in Nebraska, USA.</title>
        <authorList>
            <person name="Schachtman D."/>
        </authorList>
    </citation>
    <scope>NUCLEOTIDE SEQUENCE [LARGE SCALE GENOMIC DNA]</scope>
    <source>
        <strain evidence="2 3">DS1781</strain>
    </source>
</reference>
<accession>A0ABU1NL57</accession>
<evidence type="ECO:0000256" key="1">
    <source>
        <dbReference type="ARBA" id="ARBA00022679"/>
    </source>
</evidence>
<gene>
    <name evidence="2" type="ORF">J2739_004879</name>
</gene>
<dbReference type="Gene3D" id="3.30.1540.10">
    <property type="entry name" value="formyl-coa transferase, domain 3"/>
    <property type="match status" value="1"/>
</dbReference>
<dbReference type="Pfam" id="PF02515">
    <property type="entry name" value="CoA_transf_3"/>
    <property type="match status" value="1"/>
</dbReference>